<feature type="domain" description="Rad50/SbcC-type AAA" evidence="9">
    <location>
        <begin position="5"/>
        <end position="219"/>
    </location>
</feature>
<evidence type="ECO:0000259" key="9">
    <source>
        <dbReference type="Pfam" id="PF13476"/>
    </source>
</evidence>
<evidence type="ECO:0000313" key="10">
    <source>
        <dbReference type="EMBL" id="TGA96380.1"/>
    </source>
</evidence>
<keyword evidence="4 8" id="KW-0227">DNA damage</keyword>
<dbReference type="RefSeq" id="WP_135349724.1">
    <property type="nucleotide sequence ID" value="NZ_SRJD01000025.1"/>
</dbReference>
<dbReference type="PANTHER" id="PTHR11059:SF0">
    <property type="entry name" value="DNA REPAIR PROTEIN RECN"/>
    <property type="match status" value="1"/>
</dbReference>
<dbReference type="EMBL" id="SRJD01000025">
    <property type="protein sequence ID" value="TGA96380.1"/>
    <property type="molecule type" value="Genomic_DNA"/>
</dbReference>
<dbReference type="GO" id="GO:0006310">
    <property type="term" value="P:DNA recombination"/>
    <property type="evidence" value="ECO:0007669"/>
    <property type="project" value="InterPro"/>
</dbReference>
<name>A0A4Z0GK33_9BACL</name>
<evidence type="ECO:0000256" key="3">
    <source>
        <dbReference type="ARBA" id="ARBA00022741"/>
    </source>
</evidence>
<dbReference type="Gene3D" id="3.40.50.300">
    <property type="entry name" value="P-loop containing nucleotide triphosphate hydrolases"/>
    <property type="match status" value="2"/>
</dbReference>
<evidence type="ECO:0000256" key="8">
    <source>
        <dbReference type="PIRNR" id="PIRNR003128"/>
    </source>
</evidence>
<keyword evidence="11" id="KW-1185">Reference proteome</keyword>
<dbReference type="PIRSF" id="PIRSF003128">
    <property type="entry name" value="RecN"/>
    <property type="match status" value="1"/>
</dbReference>
<dbReference type="InterPro" id="IPR004604">
    <property type="entry name" value="DNA_recomb/repair_RecN"/>
</dbReference>
<dbReference type="GO" id="GO:0009432">
    <property type="term" value="P:SOS response"/>
    <property type="evidence" value="ECO:0007669"/>
    <property type="project" value="TreeGrafter"/>
</dbReference>
<comment type="function">
    <text evidence="8">May be involved in recombinational repair of damaged DNA.</text>
</comment>
<dbReference type="GO" id="GO:0005524">
    <property type="term" value="F:ATP binding"/>
    <property type="evidence" value="ECO:0007669"/>
    <property type="project" value="UniProtKB-KW"/>
</dbReference>
<dbReference type="Pfam" id="PF13476">
    <property type="entry name" value="AAA_23"/>
    <property type="match status" value="1"/>
</dbReference>
<comment type="caution">
    <text evidence="10">The sequence shown here is derived from an EMBL/GenBank/DDBJ whole genome shotgun (WGS) entry which is preliminary data.</text>
</comment>
<dbReference type="OrthoDB" id="9806954at2"/>
<dbReference type="SUPFAM" id="SSF52540">
    <property type="entry name" value="P-loop containing nucleoside triphosphate hydrolases"/>
    <property type="match status" value="2"/>
</dbReference>
<dbReference type="FunFam" id="3.40.50.300:FF:000356">
    <property type="entry name" value="DNA repair protein RecN"/>
    <property type="match status" value="1"/>
</dbReference>
<dbReference type="InterPro" id="IPR027417">
    <property type="entry name" value="P-loop_NTPase"/>
</dbReference>
<evidence type="ECO:0000313" key="11">
    <source>
        <dbReference type="Proteomes" id="UP000298347"/>
    </source>
</evidence>
<dbReference type="CDD" id="cd03241">
    <property type="entry name" value="ABC_RecN"/>
    <property type="match status" value="2"/>
</dbReference>
<protein>
    <recommendedName>
        <fullName evidence="2 8">DNA repair protein RecN</fullName>
    </recommendedName>
    <alternativeName>
        <fullName evidence="7 8">Recombination protein N</fullName>
    </alternativeName>
</protein>
<dbReference type="PANTHER" id="PTHR11059">
    <property type="entry name" value="DNA REPAIR PROTEIN RECN"/>
    <property type="match status" value="1"/>
</dbReference>
<keyword evidence="3" id="KW-0547">Nucleotide-binding</keyword>
<evidence type="ECO:0000256" key="5">
    <source>
        <dbReference type="ARBA" id="ARBA00022840"/>
    </source>
</evidence>
<dbReference type="GO" id="GO:0006281">
    <property type="term" value="P:DNA repair"/>
    <property type="evidence" value="ECO:0007669"/>
    <property type="project" value="UniProtKB-KW"/>
</dbReference>
<dbReference type="GO" id="GO:0043590">
    <property type="term" value="C:bacterial nucleoid"/>
    <property type="evidence" value="ECO:0007669"/>
    <property type="project" value="TreeGrafter"/>
</dbReference>
<dbReference type="AlphaFoldDB" id="A0A4Z0GK33"/>
<dbReference type="Proteomes" id="UP000298347">
    <property type="component" value="Unassembled WGS sequence"/>
</dbReference>
<proteinExistence type="inferred from homology"/>
<dbReference type="NCBIfam" id="TIGR00634">
    <property type="entry name" value="recN"/>
    <property type="match status" value="1"/>
</dbReference>
<evidence type="ECO:0000256" key="1">
    <source>
        <dbReference type="ARBA" id="ARBA00009441"/>
    </source>
</evidence>
<accession>A0A4Z0GK33</accession>
<dbReference type="InterPro" id="IPR038729">
    <property type="entry name" value="Rad50/SbcC_AAA"/>
</dbReference>
<dbReference type="NCBIfam" id="NF008121">
    <property type="entry name" value="PRK10869.1"/>
    <property type="match status" value="1"/>
</dbReference>
<sequence>MLLELQVINFAIIDKLRISFENGMTVFTGETGAGKSIIIDAIGLLAGGRGSSEYVRHGTDKAEIEGLFEIDGQHEVLPILEELGIDRNDNLIILRREISTRGKSICRVNGKLVTLNALQGIGHRLIDIHGQHEHQLLLEPERHLPLIDLFGGEALAQLKRDYKDEYEKTSDIAAQCERFNKNEKQTAQRIDLLQYQIKEIGEAQLQDSEDDKLTEEKRRLVNFEKVFQALKTGYEALEGENRGLDWLRNASGCLESVQDLDSNLKNYAESISNSYYILEEQSSLIRDYLEQMEYDPERLDDIEVRLNDIHLLKRKYGTSIREILDYFKKIQNEYEDLTHRDERYDELNETFHKHMDKLRKKALVISSMRKKTVIQLNQAINHELKDLYMEHAQFDARLHQKDDLESFINYRPDGIDDAEFFITTNPGEPLKPLAKIASGGELSRIMLAIKSNFKEIMGVTSIIFDEVDTGVSGRVAQAMAEKIFSLSKSSQIFCITHLPQVAAMADQHLYISKQVTSDQRTVTSVRKLNEDEKVSEIGRMISGTKMTDLTREHARELRKMAEKVKM</sequence>
<organism evidence="10 11">
    <name type="scientific">Sporolactobacillus shoreae</name>
    <dbReference type="NCBI Taxonomy" id="1465501"/>
    <lineage>
        <taxon>Bacteria</taxon>
        <taxon>Bacillati</taxon>
        <taxon>Bacillota</taxon>
        <taxon>Bacilli</taxon>
        <taxon>Bacillales</taxon>
        <taxon>Sporolactobacillaceae</taxon>
        <taxon>Sporolactobacillus</taxon>
    </lineage>
</organism>
<keyword evidence="5" id="KW-0067">ATP-binding</keyword>
<evidence type="ECO:0000256" key="7">
    <source>
        <dbReference type="ARBA" id="ARBA00033408"/>
    </source>
</evidence>
<gene>
    <name evidence="10" type="primary">recN</name>
    <name evidence="10" type="ORF">E4665_15595</name>
</gene>
<dbReference type="FunFam" id="3.40.50.300:FF:000319">
    <property type="entry name" value="DNA repair protein RecN"/>
    <property type="match status" value="1"/>
</dbReference>
<keyword evidence="6 8" id="KW-0234">DNA repair</keyword>
<evidence type="ECO:0000256" key="4">
    <source>
        <dbReference type="ARBA" id="ARBA00022763"/>
    </source>
</evidence>
<reference evidence="10 11" key="1">
    <citation type="journal article" date="2015" name="Int. J. Syst. Evol. Microbiol.">
        <title>Sporolactobacillus shoreae sp. nov. and Sporolactobacillus spathodeae sp. nov., two spore-forming lactic acid bacteria isolated from tree barks in Thailand.</title>
        <authorList>
            <person name="Thamacharoensuk T."/>
            <person name="Kitahara M."/>
            <person name="Ohkuma M."/>
            <person name="Thongchul N."/>
            <person name="Tanasupawat S."/>
        </authorList>
    </citation>
    <scope>NUCLEOTIDE SEQUENCE [LARGE SCALE GENOMIC DNA]</scope>
    <source>
        <strain evidence="10 11">BK92</strain>
    </source>
</reference>
<comment type="similarity">
    <text evidence="1 8">Belongs to the RecN family.</text>
</comment>
<evidence type="ECO:0000256" key="2">
    <source>
        <dbReference type="ARBA" id="ARBA00021315"/>
    </source>
</evidence>
<evidence type="ECO:0000256" key="6">
    <source>
        <dbReference type="ARBA" id="ARBA00023204"/>
    </source>
</evidence>